<protein>
    <submittedName>
        <fullName evidence="2">Uncharacterized protein</fullName>
    </submittedName>
</protein>
<accession>A0A6J5LX48</accession>
<evidence type="ECO:0000256" key="1">
    <source>
        <dbReference type="SAM" id="MobiDB-lite"/>
    </source>
</evidence>
<dbReference type="EMBL" id="LR796340">
    <property type="protein sequence ID" value="CAB4137360.1"/>
    <property type="molecule type" value="Genomic_DNA"/>
</dbReference>
<feature type="compositionally biased region" description="Low complexity" evidence="1">
    <location>
        <begin position="55"/>
        <end position="67"/>
    </location>
</feature>
<sequence>MPRIICDLPNASTEISGVRFVEDIRDGKRQMISEEVAAEVAARFATIPGFSLVEAPPAGDPPASAAGKGKGKSRAPDAAAAPPAGDTPPAPADPPPVDPGVDTPPQE</sequence>
<gene>
    <name evidence="2" type="ORF">UFOVP326_23</name>
</gene>
<evidence type="ECO:0000313" key="2">
    <source>
        <dbReference type="EMBL" id="CAB4137360.1"/>
    </source>
</evidence>
<organism evidence="2">
    <name type="scientific">uncultured Caudovirales phage</name>
    <dbReference type="NCBI Taxonomy" id="2100421"/>
    <lineage>
        <taxon>Viruses</taxon>
        <taxon>Duplodnaviria</taxon>
        <taxon>Heunggongvirae</taxon>
        <taxon>Uroviricota</taxon>
        <taxon>Caudoviricetes</taxon>
        <taxon>Peduoviridae</taxon>
        <taxon>Maltschvirus</taxon>
        <taxon>Maltschvirus maltsch</taxon>
    </lineage>
</organism>
<proteinExistence type="predicted"/>
<name>A0A6J5LX48_9CAUD</name>
<feature type="region of interest" description="Disordered" evidence="1">
    <location>
        <begin position="51"/>
        <end position="107"/>
    </location>
</feature>
<feature type="compositionally biased region" description="Pro residues" evidence="1">
    <location>
        <begin position="85"/>
        <end position="98"/>
    </location>
</feature>
<reference evidence="2" key="1">
    <citation type="submission" date="2020-04" db="EMBL/GenBank/DDBJ databases">
        <authorList>
            <person name="Chiriac C."/>
            <person name="Salcher M."/>
            <person name="Ghai R."/>
            <person name="Kavagutti S V."/>
        </authorList>
    </citation>
    <scope>NUCLEOTIDE SEQUENCE</scope>
</reference>